<name>A0A0P7BQI3_9HYPO</name>
<dbReference type="STRING" id="78410.A0A0P7BQI3"/>
<dbReference type="Proteomes" id="UP000050424">
    <property type="component" value="Unassembled WGS sequence"/>
</dbReference>
<protein>
    <recommendedName>
        <fullName evidence="1">AB hydrolase-1 domain-containing protein</fullName>
    </recommendedName>
</protein>
<comment type="caution">
    <text evidence="2">The sequence shown here is derived from an EMBL/GenBank/DDBJ whole genome shotgun (WGS) entry which is preliminary data.</text>
</comment>
<evidence type="ECO:0000259" key="1">
    <source>
        <dbReference type="Pfam" id="PF00561"/>
    </source>
</evidence>
<dbReference type="PANTHER" id="PTHR45763:SF46">
    <property type="entry name" value="AB HYDROLASE-1 DOMAIN-CONTAINING PROTEIN"/>
    <property type="match status" value="1"/>
</dbReference>
<sequence>MSTHYTHRRKKASELKKRLLTFRLPTSNRLIAWAEFGSPTGRPVIFLHGTPSSRLECQEFHEELYAKNIRLIAPDRPGFGRSEFHRNRTIGGSASDVQALAKHLELPEYVVIGGSGGGPYALACARHINPDDGLRAVAVLAGIAPWECTLKDVNWNTKLCLYMTKWTPGLLRWLSGYSLPVPKKRHTVPLEDIVVDPSVEADVNKKIEALIKQLKPKDQEAMNKPGSREYFATFQVIHTWRKQCGFTFLPISSGVTRAVLRPQWSYPKRFCVMEVQLF</sequence>
<dbReference type="Gene3D" id="3.40.50.1820">
    <property type="entry name" value="alpha/beta hydrolase"/>
    <property type="match status" value="1"/>
</dbReference>
<dbReference type="InterPro" id="IPR000073">
    <property type="entry name" value="AB_hydrolase_1"/>
</dbReference>
<gene>
    <name evidence="2" type="ORF">AK830_g2908</name>
</gene>
<dbReference type="EMBL" id="LKCW01000029">
    <property type="protein sequence ID" value="KPM43641.1"/>
    <property type="molecule type" value="Genomic_DNA"/>
</dbReference>
<accession>A0A0P7BQI3</accession>
<dbReference type="AlphaFoldDB" id="A0A0P7BQI3"/>
<evidence type="ECO:0000313" key="3">
    <source>
        <dbReference type="Proteomes" id="UP000050424"/>
    </source>
</evidence>
<keyword evidence="3" id="KW-1185">Reference proteome</keyword>
<dbReference type="PANTHER" id="PTHR45763">
    <property type="entry name" value="HYDROLASE, ALPHA/BETA FOLD FAMILY PROTEIN, EXPRESSED-RELATED"/>
    <property type="match status" value="1"/>
</dbReference>
<reference evidence="2 3" key="1">
    <citation type="submission" date="2015-09" db="EMBL/GenBank/DDBJ databases">
        <title>Draft genome of a European isolate of the apple canker pathogen Neonectria ditissima.</title>
        <authorList>
            <person name="Gomez-Cortecero A."/>
            <person name="Harrison R.J."/>
            <person name="Armitage A.D."/>
        </authorList>
    </citation>
    <scope>NUCLEOTIDE SEQUENCE [LARGE SCALE GENOMIC DNA]</scope>
    <source>
        <strain evidence="2 3">R09/05</strain>
    </source>
</reference>
<evidence type="ECO:0000313" key="2">
    <source>
        <dbReference type="EMBL" id="KPM43641.1"/>
    </source>
</evidence>
<feature type="domain" description="AB hydrolase-1" evidence="1">
    <location>
        <begin position="43"/>
        <end position="237"/>
    </location>
</feature>
<proteinExistence type="predicted"/>
<dbReference type="PRINTS" id="PR00111">
    <property type="entry name" value="ABHYDROLASE"/>
</dbReference>
<dbReference type="Pfam" id="PF00561">
    <property type="entry name" value="Abhydrolase_1"/>
    <property type="match status" value="1"/>
</dbReference>
<organism evidence="2 3">
    <name type="scientific">Neonectria ditissima</name>
    <dbReference type="NCBI Taxonomy" id="78410"/>
    <lineage>
        <taxon>Eukaryota</taxon>
        <taxon>Fungi</taxon>
        <taxon>Dikarya</taxon>
        <taxon>Ascomycota</taxon>
        <taxon>Pezizomycotina</taxon>
        <taxon>Sordariomycetes</taxon>
        <taxon>Hypocreomycetidae</taxon>
        <taxon>Hypocreales</taxon>
        <taxon>Nectriaceae</taxon>
        <taxon>Neonectria</taxon>
    </lineage>
</organism>
<dbReference type="OrthoDB" id="294702at2759"/>
<dbReference type="SUPFAM" id="SSF53474">
    <property type="entry name" value="alpha/beta-Hydrolases"/>
    <property type="match status" value="1"/>
</dbReference>
<dbReference type="InterPro" id="IPR029058">
    <property type="entry name" value="AB_hydrolase_fold"/>
</dbReference>